<dbReference type="EMBL" id="CAJNOJ010000384">
    <property type="protein sequence ID" value="CAF1426824.1"/>
    <property type="molecule type" value="Genomic_DNA"/>
</dbReference>
<feature type="transmembrane region" description="Helical" evidence="1">
    <location>
        <begin position="1292"/>
        <end position="1322"/>
    </location>
</feature>
<proteinExistence type="predicted"/>
<feature type="transmembrane region" description="Helical" evidence="1">
    <location>
        <begin position="408"/>
        <end position="434"/>
    </location>
</feature>
<protein>
    <submittedName>
        <fullName evidence="2">Uncharacterized protein</fullName>
    </submittedName>
</protein>
<gene>
    <name evidence="2" type="ORF">EDS130_LOCUS37922</name>
</gene>
<evidence type="ECO:0000313" key="2">
    <source>
        <dbReference type="EMBL" id="CAF1426824.1"/>
    </source>
</evidence>
<keyword evidence="1" id="KW-0472">Membrane</keyword>
<keyword evidence="1" id="KW-0812">Transmembrane</keyword>
<feature type="transmembrane region" description="Helical" evidence="1">
    <location>
        <begin position="1359"/>
        <end position="1381"/>
    </location>
</feature>
<accession>A0A815MW68</accession>
<sequence>MIQPRTILRWITNYIRNYNLFLPEEDDYDDDDDNDHLQDAKTILQYQTYATWFYIFLLSISLYILFYMALMRPESRTITTSPITLDLFEQLYIKHSTTLSCPCSKVAIPYNIFVSNLITFHPVCSSIFISEEWIRTLYLSDASRYGTLDFRTTANSQFKLLASFCLLSEKTISQNQLEFDNHQFVTIYLLRETEVQYRINSIVDFYRNNASIMIVSYLNYLKTTTQGNYLISALNTNSIIYTTVNKDHFAAYQKPTKVITSTENDSYLEVRAICGKENPISAADFFSVSNISHYSSHEEWSIIESNTTLIKGFYGACTPVEAILSSTLDCLYDIECLELLSDYFPELNRMSYNWSNYVLRSEKQNISVYNILTNLFINEWSTTLNYSKYFKECAPSSCTYRATNSTNFSFALTLFISLYGSLTLICRVIALVFIKIPLKWQSKNPNIESVSYVERMRMLNQSLLRLNLFKNKNKRSKSNIKQQRIITCVYLILFIGLFLVLIFFTSLSTEIVTRSVVNPSIDMYNNLQVLHSKTLRCSCINTTIPYEDFISLSPTLHQICSSEFIDPQWISLWEEFSSLWIPVDWRHRAHGYLRLLSNLCQLANRTRENAVSRFLLQSLVVSNVLTEFDFNLQMNATLHQFYHTTITYFDLLIEIASLFMHIDQPYMGSVVLFWNIHDENLHVTVASNETTGDEWLEIAFRLPQIVDVNSTMNTCVCANNPHCQSISAVYNNTYDSVLDSEYNILSVLPDFRRSCRTTESLFLSTLQCFYSNSNCLSNLLNITEIQIPGLCERHPLWCNIPSLVYDPTLHRFPPNTSISIIIKNMMIEQWNSSLSYDQYYHSCAPSHCTYSERVRSKTTIGILIVLLSMIGGLAATLHLLTPYLYKFIFHLPKLRRKKQSERKNGHQSWAERWKTKSKNSITFLFKTLVNLNVFLIRDFDNNIDQTIAQYLGRLATRLYIILLIISFVILILYTIIQPRTLTEVFDHPSFYQYKHMKSIYGDNLKCSCSVIASSYNHFIHIEPIFHQICSSSFVSNQWRIDLTNNLLSNFSTYARNDYRRFVSAHLQFLTGLCNLSIQTVKNSIEQVLSFLLVTTELLSEETFSQHLESLIEQNQPMTSNIFGRLFYLIRSINHGNAIISMYGTNFEYIVPWNDPRGMYAPTEALIYDEQCSCGLYSNCTTQANFIEINPLKLIPIQGLKIGCTPSESLLSSTLECFYNQTCLNLLQQYTNYVNSSNALPIMTSRFLMNTTISKFVDDLFVERWTTKINYSSYYEQCSPLLCSYAYIQNFNLLYTITLILGLEGGLTIVLQWICPTIVQILFKIYQYRKKRKYPIQQNSSINETSINVDNSSFQCSFKIIFICTLLLITITGLVIFSIFIAKLDIITSTTNDD</sequence>
<reference evidence="2" key="1">
    <citation type="submission" date="2021-02" db="EMBL/GenBank/DDBJ databases">
        <authorList>
            <person name="Nowell W R."/>
        </authorList>
    </citation>
    <scope>NUCLEOTIDE SEQUENCE</scope>
</reference>
<dbReference type="Proteomes" id="UP000663852">
    <property type="component" value="Unassembled WGS sequence"/>
</dbReference>
<comment type="caution">
    <text evidence="2">The sequence shown here is derived from an EMBL/GenBank/DDBJ whole genome shotgun (WGS) entry which is preliminary data.</text>
</comment>
<evidence type="ECO:0000313" key="3">
    <source>
        <dbReference type="Proteomes" id="UP000663852"/>
    </source>
</evidence>
<feature type="transmembrane region" description="Helical" evidence="1">
    <location>
        <begin position="860"/>
        <end position="885"/>
    </location>
</feature>
<name>A0A815MW68_ADIRI</name>
<evidence type="ECO:0000256" key="1">
    <source>
        <dbReference type="SAM" id="Phobius"/>
    </source>
</evidence>
<feature type="transmembrane region" description="Helical" evidence="1">
    <location>
        <begin position="51"/>
        <end position="70"/>
    </location>
</feature>
<feature type="transmembrane region" description="Helical" evidence="1">
    <location>
        <begin position="958"/>
        <end position="976"/>
    </location>
</feature>
<feature type="transmembrane region" description="Helical" evidence="1">
    <location>
        <begin position="485"/>
        <end position="507"/>
    </location>
</feature>
<organism evidence="2 3">
    <name type="scientific">Adineta ricciae</name>
    <name type="common">Rotifer</name>
    <dbReference type="NCBI Taxonomy" id="249248"/>
    <lineage>
        <taxon>Eukaryota</taxon>
        <taxon>Metazoa</taxon>
        <taxon>Spiralia</taxon>
        <taxon>Gnathifera</taxon>
        <taxon>Rotifera</taxon>
        <taxon>Eurotatoria</taxon>
        <taxon>Bdelloidea</taxon>
        <taxon>Adinetida</taxon>
        <taxon>Adinetidae</taxon>
        <taxon>Adineta</taxon>
    </lineage>
</organism>
<keyword evidence="1" id="KW-1133">Transmembrane helix</keyword>
<dbReference type="OrthoDB" id="10025931at2759"/>